<dbReference type="Pfam" id="PF13508">
    <property type="entry name" value="Acetyltransf_7"/>
    <property type="match status" value="1"/>
</dbReference>
<evidence type="ECO:0000259" key="4">
    <source>
        <dbReference type="PROSITE" id="PS50995"/>
    </source>
</evidence>
<evidence type="ECO:0000256" key="1">
    <source>
        <dbReference type="ARBA" id="ARBA00023015"/>
    </source>
</evidence>
<evidence type="ECO:0000313" key="6">
    <source>
        <dbReference type="EMBL" id="MBC2845239.1"/>
    </source>
</evidence>
<dbReference type="GO" id="GO:0016747">
    <property type="term" value="F:acyltransferase activity, transferring groups other than amino-acyl groups"/>
    <property type="evidence" value="ECO:0007669"/>
    <property type="project" value="InterPro"/>
</dbReference>
<dbReference type="PRINTS" id="PR00598">
    <property type="entry name" value="HTHMARR"/>
</dbReference>
<dbReference type="SUPFAM" id="SSF46785">
    <property type="entry name" value="Winged helix' DNA-binding domain"/>
    <property type="match status" value="1"/>
</dbReference>
<gene>
    <name evidence="6" type="ORF">H7F21_09050</name>
</gene>
<dbReference type="PANTHER" id="PTHR42756:SF1">
    <property type="entry name" value="TRANSCRIPTIONAL REPRESSOR OF EMRAB OPERON"/>
    <property type="match status" value="1"/>
</dbReference>
<dbReference type="PROSITE" id="PS50995">
    <property type="entry name" value="HTH_MARR_2"/>
    <property type="match status" value="1"/>
</dbReference>
<dbReference type="SUPFAM" id="SSF55729">
    <property type="entry name" value="Acyl-CoA N-acyltransferases (Nat)"/>
    <property type="match status" value="1"/>
</dbReference>
<feature type="domain" description="HTH marR-type" evidence="4">
    <location>
        <begin position="9"/>
        <end position="142"/>
    </location>
</feature>
<keyword evidence="1" id="KW-0805">Transcription regulation</keyword>
<evidence type="ECO:0000256" key="2">
    <source>
        <dbReference type="ARBA" id="ARBA00023125"/>
    </source>
</evidence>
<evidence type="ECO:0000313" key="7">
    <source>
        <dbReference type="Proteomes" id="UP000533900"/>
    </source>
</evidence>
<dbReference type="InterPro" id="IPR000182">
    <property type="entry name" value="GNAT_dom"/>
</dbReference>
<reference evidence="6" key="1">
    <citation type="submission" date="2020-08" db="EMBL/GenBank/DDBJ databases">
        <title>Winogradskyella ouciana sp. nov., isolated from the hadal seawater of the Mariana Trench.</title>
        <authorList>
            <person name="He X."/>
        </authorList>
    </citation>
    <scope>NUCLEOTIDE SEQUENCE [LARGE SCALE GENOMIC DNA]</scope>
    <source>
        <strain evidence="6">KCTC 52348</strain>
    </source>
</reference>
<organism evidence="6 7">
    <name type="scientific">Winogradskyella flava</name>
    <dbReference type="NCBI Taxonomy" id="1884876"/>
    <lineage>
        <taxon>Bacteria</taxon>
        <taxon>Pseudomonadati</taxon>
        <taxon>Bacteroidota</taxon>
        <taxon>Flavobacteriia</taxon>
        <taxon>Flavobacteriales</taxon>
        <taxon>Flavobacteriaceae</taxon>
        <taxon>Winogradskyella</taxon>
    </lineage>
</organism>
<dbReference type="CDD" id="cd04301">
    <property type="entry name" value="NAT_SF"/>
    <property type="match status" value="1"/>
</dbReference>
<feature type="domain" description="N-acetyltransferase" evidence="5">
    <location>
        <begin position="165"/>
        <end position="316"/>
    </location>
</feature>
<dbReference type="Proteomes" id="UP000533900">
    <property type="component" value="Unassembled WGS sequence"/>
</dbReference>
<dbReference type="InterPro" id="IPR036388">
    <property type="entry name" value="WH-like_DNA-bd_sf"/>
</dbReference>
<sequence>MDSLRGYGYLGLGSRLKRVSDYMMRETQVVYDTYNIDFDPYLFPIFKTISNHEGITNTELVEQLKFSQPAITQFVNKLNKKGYIIQHSDKTDKRKKTILLTKQGEALLPKIKPIWDAIEKTIKQVTTYESDTLLDQLNQLEDSFNTTDFSQLILNNIDVSMKSVITIVNYKTEYKRDFYDLNIEWLKTFFYVESYDEEVLSKPNIYIIDKGGYIFFALKNDKVVGTIALMPTKEQGILELTKMAVSPNERGQKIGQQLLQYCIDFGKTQKLKALLLYSNTVLENAIYLYRKYGFKELQLEPDSPYERSDIKMLLEF</sequence>
<dbReference type="Gene3D" id="3.40.630.30">
    <property type="match status" value="1"/>
</dbReference>
<protein>
    <submittedName>
        <fullName evidence="6">MarR family transcriptional regulator/GNAT family N-acetyltransferase</fullName>
    </submittedName>
</protein>
<dbReference type="InterPro" id="IPR036390">
    <property type="entry name" value="WH_DNA-bd_sf"/>
</dbReference>
<dbReference type="GO" id="GO:0003700">
    <property type="term" value="F:DNA-binding transcription factor activity"/>
    <property type="evidence" value="ECO:0007669"/>
    <property type="project" value="InterPro"/>
</dbReference>
<comment type="caution">
    <text evidence="6">The sequence shown here is derived from an EMBL/GenBank/DDBJ whole genome shotgun (WGS) entry which is preliminary data.</text>
</comment>
<keyword evidence="6" id="KW-0808">Transferase</keyword>
<dbReference type="SMART" id="SM00347">
    <property type="entry name" value="HTH_MARR"/>
    <property type="match status" value="1"/>
</dbReference>
<keyword evidence="7" id="KW-1185">Reference proteome</keyword>
<dbReference type="RefSeq" id="WP_185788949.1">
    <property type="nucleotide sequence ID" value="NZ_JACLCP010000002.1"/>
</dbReference>
<keyword evidence="2" id="KW-0238">DNA-binding</keyword>
<dbReference type="InterPro" id="IPR016181">
    <property type="entry name" value="Acyl_CoA_acyltransferase"/>
</dbReference>
<evidence type="ECO:0000256" key="3">
    <source>
        <dbReference type="ARBA" id="ARBA00023163"/>
    </source>
</evidence>
<dbReference type="GO" id="GO:0003677">
    <property type="term" value="F:DNA binding"/>
    <property type="evidence" value="ECO:0007669"/>
    <property type="project" value="UniProtKB-KW"/>
</dbReference>
<dbReference type="Gene3D" id="1.10.10.10">
    <property type="entry name" value="Winged helix-like DNA-binding domain superfamily/Winged helix DNA-binding domain"/>
    <property type="match status" value="1"/>
</dbReference>
<keyword evidence="3" id="KW-0804">Transcription</keyword>
<dbReference type="PROSITE" id="PS51186">
    <property type="entry name" value="GNAT"/>
    <property type="match status" value="1"/>
</dbReference>
<dbReference type="EMBL" id="JACLCP010000002">
    <property type="protein sequence ID" value="MBC2845239.1"/>
    <property type="molecule type" value="Genomic_DNA"/>
</dbReference>
<evidence type="ECO:0000259" key="5">
    <source>
        <dbReference type="PROSITE" id="PS51186"/>
    </source>
</evidence>
<dbReference type="PANTHER" id="PTHR42756">
    <property type="entry name" value="TRANSCRIPTIONAL REGULATOR, MARR"/>
    <property type="match status" value="1"/>
</dbReference>
<accession>A0A842ISW0</accession>
<name>A0A842ISW0_9FLAO</name>
<dbReference type="Pfam" id="PF01047">
    <property type="entry name" value="MarR"/>
    <property type="match status" value="1"/>
</dbReference>
<proteinExistence type="predicted"/>
<dbReference type="AlphaFoldDB" id="A0A842ISW0"/>
<dbReference type="InterPro" id="IPR000835">
    <property type="entry name" value="HTH_MarR-typ"/>
</dbReference>